<protein>
    <submittedName>
        <fullName evidence="1">Uncharacterized protein</fullName>
    </submittedName>
</protein>
<dbReference type="AlphaFoldDB" id="A0A0C3MVE1"/>
<keyword evidence="2" id="KW-1185">Reference proteome</keyword>
<name>A0A0C3MVE1_PISTI</name>
<dbReference type="InParanoid" id="A0A0C3MVE1"/>
<evidence type="ECO:0000313" key="2">
    <source>
        <dbReference type="Proteomes" id="UP000054217"/>
    </source>
</evidence>
<evidence type="ECO:0000313" key="1">
    <source>
        <dbReference type="EMBL" id="KIN92879.1"/>
    </source>
</evidence>
<gene>
    <name evidence="1" type="ORF">M404DRAFT_36638</name>
</gene>
<reference evidence="2" key="2">
    <citation type="submission" date="2015-01" db="EMBL/GenBank/DDBJ databases">
        <title>Evolutionary Origins and Diversification of the Mycorrhizal Mutualists.</title>
        <authorList>
            <consortium name="DOE Joint Genome Institute"/>
            <consortium name="Mycorrhizal Genomics Consortium"/>
            <person name="Kohler A."/>
            <person name="Kuo A."/>
            <person name="Nagy L.G."/>
            <person name="Floudas D."/>
            <person name="Copeland A."/>
            <person name="Barry K.W."/>
            <person name="Cichocki N."/>
            <person name="Veneault-Fourrey C."/>
            <person name="LaButti K."/>
            <person name="Lindquist E.A."/>
            <person name="Lipzen A."/>
            <person name="Lundell T."/>
            <person name="Morin E."/>
            <person name="Murat C."/>
            <person name="Riley R."/>
            <person name="Ohm R."/>
            <person name="Sun H."/>
            <person name="Tunlid A."/>
            <person name="Henrissat B."/>
            <person name="Grigoriev I.V."/>
            <person name="Hibbett D.S."/>
            <person name="Martin F."/>
        </authorList>
    </citation>
    <scope>NUCLEOTIDE SEQUENCE [LARGE SCALE GENOMIC DNA]</scope>
    <source>
        <strain evidence="2">Marx 270</strain>
    </source>
</reference>
<dbReference type="Proteomes" id="UP000054217">
    <property type="component" value="Unassembled WGS sequence"/>
</dbReference>
<organism evidence="1 2">
    <name type="scientific">Pisolithus tinctorius Marx 270</name>
    <dbReference type="NCBI Taxonomy" id="870435"/>
    <lineage>
        <taxon>Eukaryota</taxon>
        <taxon>Fungi</taxon>
        <taxon>Dikarya</taxon>
        <taxon>Basidiomycota</taxon>
        <taxon>Agaricomycotina</taxon>
        <taxon>Agaricomycetes</taxon>
        <taxon>Agaricomycetidae</taxon>
        <taxon>Boletales</taxon>
        <taxon>Sclerodermatineae</taxon>
        <taxon>Pisolithaceae</taxon>
        <taxon>Pisolithus</taxon>
    </lineage>
</organism>
<sequence length="79" mass="8288">MNLLVSETIHTHGPLSANDIVLLAAYASRMENHGEDTNQTIDDALALGVKIKVLKDGPSPGGKLAADIVLTQPNLSTIV</sequence>
<reference evidence="1 2" key="1">
    <citation type="submission" date="2014-04" db="EMBL/GenBank/DDBJ databases">
        <authorList>
            <consortium name="DOE Joint Genome Institute"/>
            <person name="Kuo A."/>
            <person name="Kohler A."/>
            <person name="Costa M.D."/>
            <person name="Nagy L.G."/>
            <person name="Floudas D."/>
            <person name="Copeland A."/>
            <person name="Barry K.W."/>
            <person name="Cichocki N."/>
            <person name="Veneault-Fourrey C."/>
            <person name="LaButti K."/>
            <person name="Lindquist E.A."/>
            <person name="Lipzen A."/>
            <person name="Lundell T."/>
            <person name="Morin E."/>
            <person name="Murat C."/>
            <person name="Sun H."/>
            <person name="Tunlid A."/>
            <person name="Henrissat B."/>
            <person name="Grigoriev I.V."/>
            <person name="Hibbett D.S."/>
            <person name="Martin F."/>
            <person name="Nordberg H.P."/>
            <person name="Cantor M.N."/>
            <person name="Hua S.X."/>
        </authorList>
    </citation>
    <scope>NUCLEOTIDE SEQUENCE [LARGE SCALE GENOMIC DNA]</scope>
    <source>
        <strain evidence="1 2">Marx 270</strain>
    </source>
</reference>
<dbReference type="HOGENOM" id="CLU_2606980_0_0_1"/>
<accession>A0A0C3MVE1</accession>
<proteinExistence type="predicted"/>
<dbReference type="EMBL" id="KN832319">
    <property type="protein sequence ID" value="KIN92879.1"/>
    <property type="molecule type" value="Genomic_DNA"/>
</dbReference>